<proteinExistence type="predicted"/>
<evidence type="ECO:0000313" key="3">
    <source>
        <dbReference type="Proteomes" id="UP000067626"/>
    </source>
</evidence>
<name>A0A0K1E8A4_CHOCO</name>
<dbReference type="AlphaFoldDB" id="A0A0K1E8A4"/>
<dbReference type="OrthoDB" id="3078539at2"/>
<dbReference type="RefSeq" id="WP_050429493.1">
    <property type="nucleotide sequence ID" value="NZ_CP012159.1"/>
</dbReference>
<dbReference type="Pfam" id="PF20068">
    <property type="entry name" value="Amphi-Trp"/>
    <property type="match status" value="1"/>
</dbReference>
<evidence type="ECO:0000313" key="2">
    <source>
        <dbReference type="EMBL" id="AKT37079.1"/>
    </source>
</evidence>
<reference evidence="2 3" key="1">
    <citation type="submission" date="2015-07" db="EMBL/GenBank/DDBJ databases">
        <title>Genome analysis of myxobacterium Chondromyces crocatus Cm c5 reveals a high potential for natural compound synthesis and the genetic basis for the loss of fruiting body formation.</title>
        <authorList>
            <person name="Zaburannyi N."/>
            <person name="Bunk B."/>
            <person name="Maier J."/>
            <person name="Overmann J."/>
            <person name="Mueller R."/>
        </authorList>
    </citation>
    <scope>NUCLEOTIDE SEQUENCE [LARGE SCALE GENOMIC DNA]</scope>
    <source>
        <strain evidence="2 3">Cm c5</strain>
    </source>
</reference>
<protein>
    <recommendedName>
        <fullName evidence="1">Amphi-Trp domain-containing protein</fullName>
    </recommendedName>
</protein>
<dbReference type="InterPro" id="IPR027598">
    <property type="entry name" value="Amphi-Trp_dom"/>
</dbReference>
<dbReference type="KEGG" id="ccro:CMC5_012050"/>
<accession>A0A0K1E8A4</accession>
<organism evidence="2 3">
    <name type="scientific">Chondromyces crocatus</name>
    <dbReference type="NCBI Taxonomy" id="52"/>
    <lineage>
        <taxon>Bacteria</taxon>
        <taxon>Pseudomonadati</taxon>
        <taxon>Myxococcota</taxon>
        <taxon>Polyangia</taxon>
        <taxon>Polyangiales</taxon>
        <taxon>Polyangiaceae</taxon>
        <taxon>Chondromyces</taxon>
    </lineage>
</organism>
<dbReference type="Proteomes" id="UP000067626">
    <property type="component" value="Chromosome"/>
</dbReference>
<feature type="domain" description="Amphi-Trp" evidence="1">
    <location>
        <begin position="7"/>
        <end position="70"/>
    </location>
</feature>
<keyword evidence="3" id="KW-1185">Reference proteome</keyword>
<evidence type="ECO:0000259" key="1">
    <source>
        <dbReference type="Pfam" id="PF20068"/>
    </source>
</evidence>
<sequence length="71" mass="8071">MTERDVDRHCSTDEFIATLRRLADALEQGEPFRIQVAGKRFTVPAGAELVIEHELEGGDEELAFELRWKNG</sequence>
<dbReference type="EMBL" id="CP012159">
    <property type="protein sequence ID" value="AKT37079.1"/>
    <property type="molecule type" value="Genomic_DNA"/>
</dbReference>
<gene>
    <name evidence="2" type="ORF">CMC5_012050</name>
</gene>
<dbReference type="NCBIfam" id="TIGR04354">
    <property type="entry name" value="amphi-Trp"/>
    <property type="match status" value="1"/>
</dbReference>